<feature type="transmembrane region" description="Helical" evidence="5">
    <location>
        <begin position="380"/>
        <end position="411"/>
    </location>
</feature>
<accession>A0A1C0B8P6</accession>
<dbReference type="GO" id="GO:0055085">
    <property type="term" value="P:transmembrane transport"/>
    <property type="evidence" value="ECO:0007669"/>
    <property type="project" value="InterPro"/>
</dbReference>
<dbReference type="Pfam" id="PF01740">
    <property type="entry name" value="STAS"/>
    <property type="match status" value="1"/>
</dbReference>
<gene>
    <name evidence="7" type="primary">dauA</name>
    <name evidence="7" type="ORF">AAX29_01029</name>
</gene>
<evidence type="ECO:0000313" key="8">
    <source>
        <dbReference type="Proteomes" id="UP000093281"/>
    </source>
</evidence>
<organism evidence="7 8">
    <name type="scientific">Aliarcobacter thereius</name>
    <dbReference type="NCBI Taxonomy" id="544718"/>
    <lineage>
        <taxon>Bacteria</taxon>
        <taxon>Pseudomonadati</taxon>
        <taxon>Campylobacterota</taxon>
        <taxon>Epsilonproteobacteria</taxon>
        <taxon>Campylobacterales</taxon>
        <taxon>Arcobacteraceae</taxon>
        <taxon>Aliarcobacter</taxon>
    </lineage>
</organism>
<dbReference type="STRING" id="544718.AAX25_00037"/>
<dbReference type="InterPro" id="IPR036513">
    <property type="entry name" value="STAS_dom_sf"/>
</dbReference>
<dbReference type="NCBIfam" id="NF008660">
    <property type="entry name" value="PRK11660.1"/>
    <property type="match status" value="1"/>
</dbReference>
<evidence type="ECO:0000313" key="7">
    <source>
        <dbReference type="EMBL" id="OCL99976.1"/>
    </source>
</evidence>
<comment type="subcellular location">
    <subcellularLocation>
        <location evidence="1">Membrane</location>
        <topology evidence="1">Multi-pass membrane protein</topology>
    </subcellularLocation>
</comment>
<dbReference type="PROSITE" id="PS50801">
    <property type="entry name" value="STAS"/>
    <property type="match status" value="1"/>
</dbReference>
<keyword evidence="2 5" id="KW-0812">Transmembrane</keyword>
<evidence type="ECO:0000256" key="5">
    <source>
        <dbReference type="SAM" id="Phobius"/>
    </source>
</evidence>
<feature type="transmembrane region" description="Helical" evidence="5">
    <location>
        <begin position="179"/>
        <end position="196"/>
    </location>
</feature>
<keyword evidence="3 5" id="KW-1133">Transmembrane helix</keyword>
<dbReference type="InterPro" id="IPR011547">
    <property type="entry name" value="SLC26A/SulP_dom"/>
</dbReference>
<dbReference type="EMBL" id="LCUJ01000002">
    <property type="protein sequence ID" value="OCL99976.1"/>
    <property type="molecule type" value="Genomic_DNA"/>
</dbReference>
<evidence type="ECO:0000259" key="6">
    <source>
        <dbReference type="PROSITE" id="PS50801"/>
    </source>
</evidence>
<dbReference type="RefSeq" id="WP_228141047.1">
    <property type="nucleotide sequence ID" value="NZ_LCUJ01000002.1"/>
</dbReference>
<feature type="domain" description="STAS" evidence="6">
    <location>
        <begin position="436"/>
        <end position="532"/>
    </location>
</feature>
<evidence type="ECO:0000256" key="1">
    <source>
        <dbReference type="ARBA" id="ARBA00004141"/>
    </source>
</evidence>
<evidence type="ECO:0000256" key="2">
    <source>
        <dbReference type="ARBA" id="ARBA00022692"/>
    </source>
</evidence>
<evidence type="ECO:0000256" key="4">
    <source>
        <dbReference type="ARBA" id="ARBA00023136"/>
    </source>
</evidence>
<feature type="transmembrane region" description="Helical" evidence="5">
    <location>
        <begin position="104"/>
        <end position="125"/>
    </location>
</feature>
<dbReference type="InterPro" id="IPR002645">
    <property type="entry name" value="STAS_dom"/>
</dbReference>
<dbReference type="Proteomes" id="UP000093281">
    <property type="component" value="Unassembled WGS sequence"/>
</dbReference>
<sequence length="546" mass="58915">MIKSNIFAGLTVGIIALPLSMALAIGTGVPPELGLYTAIIAGIVAAIFGSSKVNISGPTAAFIVILIPIVQEFGVTGLLLCGLMSGVILVLVGAFKLGNLIELVPYPVTVGFTSGIAVVIATFQIKDFFGLTIENFTGSYLDKIFLLFQSFPTINLYEFLTASLTLLILILWKKSKSKIPPALIALSIVTLLVAYFNHKFGLNIATIHSTFSYEVGENSGTGIPPIPLQFILPWEFLKPEEINFALITKLLPHAIAIAILGALESLLCAVISDGITGNKTDPNKELIGQGITNIVVPFFGGIPATAAIARTVANINAGGTAKLASIVHSLFILVSILFIAPYISYLPMAGLSALLLIVAWNMSEIKHFKNILKTAPKDDIYVLLTCFSLTVLIDMQVAVAVGIGLASVLFIKRTIDLYSIELVSENKTLHPDLPKNVLIYDINGPMFFGAAQKAMKTLLSSSDKRDIVILNMKNVSMIDMTAMVALKSIIDTFEAKNKKLILSGLNNRVLKKLERAKFDYVTSFSNIEDSLEYVRHLENIILKGKA</sequence>
<feature type="transmembrane region" description="Helical" evidence="5">
    <location>
        <begin position="330"/>
        <end position="360"/>
    </location>
</feature>
<dbReference type="Pfam" id="PF00916">
    <property type="entry name" value="Sulfate_transp"/>
    <property type="match status" value="1"/>
</dbReference>
<dbReference type="SUPFAM" id="SSF52091">
    <property type="entry name" value="SpoIIaa-like"/>
    <property type="match status" value="1"/>
</dbReference>
<feature type="transmembrane region" description="Helical" evidence="5">
    <location>
        <begin position="62"/>
        <end position="92"/>
    </location>
</feature>
<keyword evidence="4 5" id="KW-0472">Membrane</keyword>
<dbReference type="AlphaFoldDB" id="A0A1C0B8P6"/>
<feature type="transmembrane region" description="Helical" evidence="5">
    <location>
        <begin position="250"/>
        <end position="271"/>
    </location>
</feature>
<dbReference type="GO" id="GO:0016020">
    <property type="term" value="C:membrane"/>
    <property type="evidence" value="ECO:0007669"/>
    <property type="project" value="UniProtKB-SubCell"/>
</dbReference>
<dbReference type="PATRIC" id="fig|544718.51.peg.1006"/>
<name>A0A1C0B8P6_9BACT</name>
<proteinExistence type="predicted"/>
<comment type="caution">
    <text evidence="7">The sequence shown here is derived from an EMBL/GenBank/DDBJ whole genome shotgun (WGS) entry which is preliminary data.</text>
</comment>
<evidence type="ECO:0000256" key="3">
    <source>
        <dbReference type="ARBA" id="ARBA00022989"/>
    </source>
</evidence>
<dbReference type="PANTHER" id="PTHR11814">
    <property type="entry name" value="SULFATE TRANSPORTER"/>
    <property type="match status" value="1"/>
</dbReference>
<reference evidence="8" key="1">
    <citation type="submission" date="2015-05" db="EMBL/GenBank/DDBJ databases">
        <authorList>
            <person name="Rovetto F."/>
            <person name="Cocolin L."/>
            <person name="Illeghems K."/>
            <person name="Van Nieuwerburgh F."/>
            <person name="Houf K."/>
        </authorList>
    </citation>
    <scope>NUCLEOTIDE SEQUENCE [LARGE SCALE GENOMIC DNA]</scope>
    <source>
        <strain evidence="8">DU22</strain>
    </source>
</reference>
<protein>
    <submittedName>
        <fullName evidence="7">C4-dicarboxylic acid transporter DauA</fullName>
    </submittedName>
</protein>
<dbReference type="InterPro" id="IPR001902">
    <property type="entry name" value="SLC26A/SulP_fam"/>
</dbReference>
<feature type="transmembrane region" description="Helical" evidence="5">
    <location>
        <begin position="33"/>
        <end position="50"/>
    </location>
</feature>
<feature type="transmembrane region" description="Helical" evidence="5">
    <location>
        <begin position="6"/>
        <end position="26"/>
    </location>
</feature>
<dbReference type="CDD" id="cd07042">
    <property type="entry name" value="STAS_SulP_like_sulfate_transporter"/>
    <property type="match status" value="1"/>
</dbReference>
<dbReference type="Gene3D" id="3.30.750.24">
    <property type="entry name" value="STAS domain"/>
    <property type="match status" value="1"/>
</dbReference>
<feature type="transmembrane region" description="Helical" evidence="5">
    <location>
        <begin position="145"/>
        <end position="172"/>
    </location>
</feature>